<dbReference type="Proteomes" id="UP000243499">
    <property type="component" value="Chromosome 3"/>
</dbReference>
<accession>A0A2S3H9K8</accession>
<protein>
    <submittedName>
        <fullName evidence="1">Uncharacterized protein</fullName>
    </submittedName>
</protein>
<sequence>MDSGLWSLDATRRIAITSHRPIVSAKNWDQPSTQVTERNLAAKIIRTRGAFRRFTTGHNEVCGNWHWKA</sequence>
<dbReference type="Gramene" id="PAN18068">
    <property type="protein sequence ID" value="PAN18068"/>
    <property type="gene ID" value="PAHAL_3G175700"/>
</dbReference>
<dbReference type="EMBL" id="CM008048">
    <property type="protein sequence ID" value="PAN18068.1"/>
    <property type="molecule type" value="Genomic_DNA"/>
</dbReference>
<evidence type="ECO:0000313" key="1">
    <source>
        <dbReference type="EMBL" id="PAN18068.1"/>
    </source>
</evidence>
<proteinExistence type="predicted"/>
<gene>
    <name evidence="1" type="ORF">PAHAL_3G175700</name>
</gene>
<dbReference type="AlphaFoldDB" id="A0A2S3H9K8"/>
<name>A0A2S3H9K8_9POAL</name>
<reference evidence="1" key="1">
    <citation type="submission" date="2018-04" db="EMBL/GenBank/DDBJ databases">
        <title>WGS assembly of Panicum hallii.</title>
        <authorList>
            <person name="Lovell J."/>
            <person name="Jenkins J."/>
            <person name="Lowry D."/>
            <person name="Mamidi S."/>
            <person name="Sreedasyam A."/>
            <person name="Weng X."/>
            <person name="Barry K."/>
            <person name="Bonette J."/>
            <person name="Campitelli B."/>
            <person name="Daum C."/>
            <person name="Gordon S."/>
            <person name="Gould B."/>
            <person name="Lipzen A."/>
            <person name="Macqueen A."/>
            <person name="Palacio-Mejia J."/>
            <person name="Plott C."/>
            <person name="Shakirov E."/>
            <person name="Shu S."/>
            <person name="Yoshinaga Y."/>
            <person name="Zane M."/>
            <person name="Rokhsar D."/>
            <person name="Grimwood J."/>
            <person name="Schmutz J."/>
            <person name="Juenger T."/>
        </authorList>
    </citation>
    <scope>NUCLEOTIDE SEQUENCE [LARGE SCALE GENOMIC DNA]</scope>
    <source>
        <strain evidence="1">FIL2</strain>
    </source>
</reference>
<organism evidence="1">
    <name type="scientific">Panicum hallii</name>
    <dbReference type="NCBI Taxonomy" id="206008"/>
    <lineage>
        <taxon>Eukaryota</taxon>
        <taxon>Viridiplantae</taxon>
        <taxon>Streptophyta</taxon>
        <taxon>Embryophyta</taxon>
        <taxon>Tracheophyta</taxon>
        <taxon>Spermatophyta</taxon>
        <taxon>Magnoliopsida</taxon>
        <taxon>Liliopsida</taxon>
        <taxon>Poales</taxon>
        <taxon>Poaceae</taxon>
        <taxon>PACMAD clade</taxon>
        <taxon>Panicoideae</taxon>
        <taxon>Panicodae</taxon>
        <taxon>Paniceae</taxon>
        <taxon>Panicinae</taxon>
        <taxon>Panicum</taxon>
        <taxon>Panicum sect. Panicum</taxon>
    </lineage>
</organism>